<sequence>MGINAMVDIVMIADYFLQYRNLALTLATSGADFGTLVFPHLVTYLIDWVTWRFAMVGLSAIFTHQLVLAVSTHPLPPASLGAAHFVMPTTTDTGSPPSSANVVNGPGNSCSRLERLPAQLLKAMQTRQAQTRSLYLQHLQHQFGLGKRAGPSGCSTNRPVVIPFAGQTVSGARNSFRLGRHEIRGSPGDLSGLETGLGKLETVPCLNEMPSGCHALPASSTTFFTPNVVLEIAKVTISAPPGRQVRTSLISEQFPLRPGPKRSSSPFIHSTAEMTAHKEQTSGGLMLNERSLAVEGTGSSTALLT</sequence>
<dbReference type="SUPFAM" id="SSF103473">
    <property type="entry name" value="MFS general substrate transporter"/>
    <property type="match status" value="1"/>
</dbReference>
<feature type="non-terminal residue" evidence="1">
    <location>
        <position position="305"/>
    </location>
</feature>
<evidence type="ECO:0008006" key="3">
    <source>
        <dbReference type="Google" id="ProtNLM"/>
    </source>
</evidence>
<dbReference type="EMBL" id="CAAALY010273029">
    <property type="protein sequence ID" value="VEL42187.1"/>
    <property type="molecule type" value="Genomic_DNA"/>
</dbReference>
<dbReference type="InterPro" id="IPR036259">
    <property type="entry name" value="MFS_trans_sf"/>
</dbReference>
<name>A0A3S5CRH0_9PLAT</name>
<dbReference type="Proteomes" id="UP000784294">
    <property type="component" value="Unassembled WGS sequence"/>
</dbReference>
<reference evidence="1" key="1">
    <citation type="submission" date="2018-11" db="EMBL/GenBank/DDBJ databases">
        <authorList>
            <consortium name="Pathogen Informatics"/>
        </authorList>
    </citation>
    <scope>NUCLEOTIDE SEQUENCE</scope>
</reference>
<evidence type="ECO:0000313" key="2">
    <source>
        <dbReference type="Proteomes" id="UP000784294"/>
    </source>
</evidence>
<evidence type="ECO:0000313" key="1">
    <source>
        <dbReference type="EMBL" id="VEL42187.1"/>
    </source>
</evidence>
<dbReference type="OrthoDB" id="6435476at2759"/>
<protein>
    <recommendedName>
        <fullName evidence="3">Major facilitator superfamily (MFS) profile domain-containing protein</fullName>
    </recommendedName>
</protein>
<organism evidence="1 2">
    <name type="scientific">Protopolystoma xenopodis</name>
    <dbReference type="NCBI Taxonomy" id="117903"/>
    <lineage>
        <taxon>Eukaryota</taxon>
        <taxon>Metazoa</taxon>
        <taxon>Spiralia</taxon>
        <taxon>Lophotrochozoa</taxon>
        <taxon>Platyhelminthes</taxon>
        <taxon>Monogenea</taxon>
        <taxon>Polyopisthocotylea</taxon>
        <taxon>Polystomatidea</taxon>
        <taxon>Polystomatidae</taxon>
        <taxon>Protopolystoma</taxon>
    </lineage>
</organism>
<gene>
    <name evidence="1" type="ORF">PXEA_LOCUS35627</name>
</gene>
<dbReference type="AlphaFoldDB" id="A0A3S5CRH0"/>
<comment type="caution">
    <text evidence="1">The sequence shown here is derived from an EMBL/GenBank/DDBJ whole genome shotgun (WGS) entry which is preliminary data.</text>
</comment>
<proteinExistence type="predicted"/>
<accession>A0A3S5CRH0</accession>
<keyword evidence="2" id="KW-1185">Reference proteome</keyword>